<gene>
    <name evidence="3" type="ORF">PISL3812_05825</name>
</gene>
<dbReference type="InterPro" id="IPR036291">
    <property type="entry name" value="NAD(P)-bd_dom_sf"/>
</dbReference>
<dbReference type="SUPFAM" id="SSF50129">
    <property type="entry name" value="GroES-like"/>
    <property type="match status" value="1"/>
</dbReference>
<proteinExistence type="predicted"/>
<dbReference type="InterPro" id="IPR051397">
    <property type="entry name" value="Zn-ADH-like_protein"/>
</dbReference>
<dbReference type="EMBL" id="CVMT01000005">
    <property type="protein sequence ID" value="CRG88790.1"/>
    <property type="molecule type" value="Genomic_DNA"/>
</dbReference>
<dbReference type="PANTHER" id="PTHR43677:SF4">
    <property type="entry name" value="QUINONE OXIDOREDUCTASE-LIKE PROTEIN 2"/>
    <property type="match status" value="1"/>
</dbReference>
<dbReference type="InterPro" id="IPR011032">
    <property type="entry name" value="GroES-like_sf"/>
</dbReference>
<evidence type="ECO:0000259" key="2">
    <source>
        <dbReference type="Pfam" id="PF08240"/>
    </source>
</evidence>
<dbReference type="SUPFAM" id="SSF51735">
    <property type="entry name" value="NAD(P)-binding Rossmann-fold domains"/>
    <property type="match status" value="1"/>
</dbReference>
<dbReference type="Gene3D" id="3.40.50.720">
    <property type="entry name" value="NAD(P)-binding Rossmann-like Domain"/>
    <property type="match status" value="1"/>
</dbReference>
<protein>
    <submittedName>
        <fullName evidence="3">Uncharacterized protein</fullName>
    </submittedName>
</protein>
<dbReference type="AlphaFoldDB" id="A0A0U1M180"/>
<dbReference type="GO" id="GO:0005739">
    <property type="term" value="C:mitochondrion"/>
    <property type="evidence" value="ECO:0007669"/>
    <property type="project" value="TreeGrafter"/>
</dbReference>
<accession>A0A0U1M180</accession>
<dbReference type="PANTHER" id="PTHR43677">
    <property type="entry name" value="SHORT-CHAIN DEHYDROGENASE/REDUCTASE"/>
    <property type="match status" value="1"/>
</dbReference>
<dbReference type="OMA" id="HEVGPDC"/>
<dbReference type="Gene3D" id="3.90.180.10">
    <property type="entry name" value="Medium-chain alcohol dehydrogenases, catalytic domain"/>
    <property type="match status" value="1"/>
</dbReference>
<feature type="domain" description="Alcohol dehydrogenase-like C-terminal" evidence="1">
    <location>
        <begin position="192"/>
        <end position="328"/>
    </location>
</feature>
<evidence type="ECO:0000313" key="3">
    <source>
        <dbReference type="EMBL" id="CRG88790.1"/>
    </source>
</evidence>
<feature type="domain" description="Alcohol dehydrogenase-like N-terminal" evidence="2">
    <location>
        <begin position="28"/>
        <end position="142"/>
    </location>
</feature>
<dbReference type="InterPro" id="IPR013149">
    <property type="entry name" value="ADH-like_C"/>
</dbReference>
<dbReference type="STRING" id="28573.A0A0U1M180"/>
<dbReference type="CDD" id="cd05188">
    <property type="entry name" value="MDR"/>
    <property type="match status" value="1"/>
</dbReference>
<dbReference type="OrthoDB" id="5407715at2759"/>
<dbReference type="Proteomes" id="UP000054383">
    <property type="component" value="Unassembled WGS sequence"/>
</dbReference>
<name>A0A0U1M180_TALIS</name>
<dbReference type="InterPro" id="IPR013154">
    <property type="entry name" value="ADH-like_N"/>
</dbReference>
<dbReference type="GO" id="GO:0016491">
    <property type="term" value="F:oxidoreductase activity"/>
    <property type="evidence" value="ECO:0007669"/>
    <property type="project" value="TreeGrafter"/>
</dbReference>
<dbReference type="Pfam" id="PF08240">
    <property type="entry name" value="ADH_N"/>
    <property type="match status" value="1"/>
</dbReference>
<evidence type="ECO:0000259" key="1">
    <source>
        <dbReference type="Pfam" id="PF00107"/>
    </source>
</evidence>
<sequence>MATSRALVLHSRDKPLALETVPRPVAKAGQAVVRILAADIVPYMSQVLDGSRPYPLSLPMTPGNTAIGRVFEVGPDAVKLTPGQLVFCDITIRARDNPSVSILFGIHGGGYPAAQKLMDGEWRNASYAEYTAFPLENLYPLNEDVLFGKNLGYTVSDLCLMPVCLVPFGGLSEVDVKPGEVVIVAPATGRYGGAAVAVALAMGATVVAAGRNKNTLEALKSIHASTGRLKTVTLTEDSPSSNAEAFKTAAGKAEGADVYIDFSPPQIKDSSLLVAAVGALRPFGRLVIMGGHSGNIDVPYLDIMFKSIRIQGRFMYSRQHVLQLIQMAESGLLKFGSKLGIKETREFGLESVDDALQAAGKLSGFGSHIVLKP</sequence>
<keyword evidence="4" id="KW-1185">Reference proteome</keyword>
<dbReference type="Pfam" id="PF00107">
    <property type="entry name" value="ADH_zinc_N"/>
    <property type="match status" value="1"/>
</dbReference>
<evidence type="ECO:0000313" key="4">
    <source>
        <dbReference type="Proteomes" id="UP000054383"/>
    </source>
</evidence>
<reference evidence="3 4" key="1">
    <citation type="submission" date="2015-04" db="EMBL/GenBank/DDBJ databases">
        <authorList>
            <person name="Syromyatnikov M.Y."/>
            <person name="Popov V.N."/>
        </authorList>
    </citation>
    <scope>NUCLEOTIDE SEQUENCE [LARGE SCALE GENOMIC DNA]</scope>
    <source>
        <strain evidence="3">WF-38-12</strain>
    </source>
</reference>
<organism evidence="3 4">
    <name type="scientific">Talaromyces islandicus</name>
    <name type="common">Penicillium islandicum</name>
    <dbReference type="NCBI Taxonomy" id="28573"/>
    <lineage>
        <taxon>Eukaryota</taxon>
        <taxon>Fungi</taxon>
        <taxon>Dikarya</taxon>
        <taxon>Ascomycota</taxon>
        <taxon>Pezizomycotina</taxon>
        <taxon>Eurotiomycetes</taxon>
        <taxon>Eurotiomycetidae</taxon>
        <taxon>Eurotiales</taxon>
        <taxon>Trichocomaceae</taxon>
        <taxon>Talaromyces</taxon>
        <taxon>Talaromyces sect. Islandici</taxon>
    </lineage>
</organism>